<dbReference type="AlphaFoldDB" id="A0A6G0Z7E9"/>
<organism evidence="2 3">
    <name type="scientific">Aphis craccivora</name>
    <name type="common">Cowpea aphid</name>
    <dbReference type="NCBI Taxonomy" id="307492"/>
    <lineage>
        <taxon>Eukaryota</taxon>
        <taxon>Metazoa</taxon>
        <taxon>Ecdysozoa</taxon>
        <taxon>Arthropoda</taxon>
        <taxon>Hexapoda</taxon>
        <taxon>Insecta</taxon>
        <taxon>Pterygota</taxon>
        <taxon>Neoptera</taxon>
        <taxon>Paraneoptera</taxon>
        <taxon>Hemiptera</taxon>
        <taxon>Sternorrhyncha</taxon>
        <taxon>Aphidomorpha</taxon>
        <taxon>Aphidoidea</taxon>
        <taxon>Aphididae</taxon>
        <taxon>Aphidini</taxon>
        <taxon>Aphis</taxon>
        <taxon>Aphis</taxon>
    </lineage>
</organism>
<evidence type="ECO:0000313" key="3">
    <source>
        <dbReference type="Proteomes" id="UP000478052"/>
    </source>
</evidence>
<feature type="non-terminal residue" evidence="2">
    <location>
        <position position="1"/>
    </location>
</feature>
<dbReference type="EMBL" id="VUJU01001187">
    <property type="protein sequence ID" value="KAF0766466.1"/>
    <property type="molecule type" value="Genomic_DNA"/>
</dbReference>
<reference evidence="2 3" key="1">
    <citation type="submission" date="2019-08" db="EMBL/GenBank/DDBJ databases">
        <title>Whole genome of Aphis craccivora.</title>
        <authorList>
            <person name="Voronova N.V."/>
            <person name="Shulinski R.S."/>
            <person name="Bandarenka Y.V."/>
            <person name="Zhorov D.G."/>
            <person name="Warner D."/>
        </authorList>
    </citation>
    <scope>NUCLEOTIDE SEQUENCE [LARGE SCALE GENOMIC DNA]</scope>
    <source>
        <strain evidence="2">180601</strain>
        <tissue evidence="2">Whole Body</tissue>
    </source>
</reference>
<gene>
    <name evidence="2" type="ORF">FWK35_00011203</name>
</gene>
<protein>
    <submittedName>
        <fullName evidence="2">Uncharacterized protein</fullName>
    </submittedName>
</protein>
<proteinExistence type="predicted"/>
<accession>A0A6G0Z7E9</accession>
<evidence type="ECO:0000313" key="2">
    <source>
        <dbReference type="EMBL" id="KAF0766466.1"/>
    </source>
</evidence>
<evidence type="ECO:0000256" key="1">
    <source>
        <dbReference type="SAM" id="MobiDB-lite"/>
    </source>
</evidence>
<feature type="compositionally biased region" description="Basic residues" evidence="1">
    <location>
        <begin position="171"/>
        <end position="182"/>
    </location>
</feature>
<comment type="caution">
    <text evidence="2">The sequence shown here is derived from an EMBL/GenBank/DDBJ whole genome shotgun (WGS) entry which is preliminary data.</text>
</comment>
<feature type="region of interest" description="Disordered" evidence="1">
    <location>
        <begin position="162"/>
        <end position="194"/>
    </location>
</feature>
<feature type="non-terminal residue" evidence="2">
    <location>
        <position position="217"/>
    </location>
</feature>
<dbReference type="OrthoDB" id="8196957at2759"/>
<sequence>QVVTVVTGKAAAAVTGKRVRRLRARRRAIQRCVCAKKKKSARATRARTGNVTVAETLPFAGVGVGRETAYRLEVVTSQTPRAEATAAERIDRCIAFFRSRRLRHRRAVNVSTGTGNAPASVLWRSSTAGRSVDPWSCPIIHDELAAEKEVAAAAGRDCIGSAGTSAGMGRPRSHHHHHHHHHQQADAPPGPSSLFLFSTDNPVRRYTRFIIEWPYPF</sequence>
<keyword evidence="3" id="KW-1185">Reference proteome</keyword>
<name>A0A6G0Z7E9_APHCR</name>
<dbReference type="Proteomes" id="UP000478052">
    <property type="component" value="Unassembled WGS sequence"/>
</dbReference>